<evidence type="ECO:0000313" key="10">
    <source>
        <dbReference type="Proteomes" id="UP000095602"/>
    </source>
</evidence>
<proteinExistence type="inferred from homology"/>
<evidence type="ECO:0000256" key="2">
    <source>
        <dbReference type="ARBA" id="ARBA00008857"/>
    </source>
</evidence>
<dbReference type="GO" id="GO:0015074">
    <property type="term" value="P:DNA integration"/>
    <property type="evidence" value="ECO:0007669"/>
    <property type="project" value="UniProtKB-KW"/>
</dbReference>
<dbReference type="EMBL" id="CZAJ01000021">
    <property type="protein sequence ID" value="CUP19552.1"/>
    <property type="molecule type" value="Genomic_DNA"/>
</dbReference>
<sequence>MNNLQNHIENYLDYCRTQKCLDKKTLKAYRIDLRQFSEQISVTEASDLTSATLETYVAKLHQQYAPKTVKRKIASLKALFHYLEYKEIINQNPFNKLQIRFREPIILPKTIPLHTIEVLLNTIYEQYHNASSNYRIKTSLRDIAVIELLFATGIRISELCTIPYQNIDLQNNIIVIKGKGAKERLIHICDKNVITALNKYHSEYDAEIHSCGYFFVNNIGNRLSEQSAREMINKYCHIADIQQHITPHMFRHSFATLLLEENVDIRYIQTMLGHSSINVTEIYTHVTMSKQKDILESKHPRKNMNISNQL</sequence>
<dbReference type="Proteomes" id="UP000095602">
    <property type="component" value="Unassembled WGS sequence"/>
</dbReference>
<gene>
    <name evidence="9" type="primary">xerD_2</name>
    <name evidence="9" type="ORF">ERS852497_02180</name>
</gene>
<comment type="similarity">
    <text evidence="2">Belongs to the 'phage' integrase family.</text>
</comment>
<keyword evidence="4 6" id="KW-0238">DNA-binding</keyword>
<feature type="domain" description="Core-binding (CB)" evidence="8">
    <location>
        <begin position="2"/>
        <end position="84"/>
    </location>
</feature>
<dbReference type="GO" id="GO:0006310">
    <property type="term" value="P:DNA recombination"/>
    <property type="evidence" value="ECO:0007669"/>
    <property type="project" value="UniProtKB-KW"/>
</dbReference>
<evidence type="ECO:0000259" key="8">
    <source>
        <dbReference type="PROSITE" id="PS51900"/>
    </source>
</evidence>
<dbReference type="InterPro" id="IPR011010">
    <property type="entry name" value="DNA_brk_join_enz"/>
</dbReference>
<organism evidence="9 10">
    <name type="scientific">Agathobacter rectalis</name>
    <dbReference type="NCBI Taxonomy" id="39491"/>
    <lineage>
        <taxon>Bacteria</taxon>
        <taxon>Bacillati</taxon>
        <taxon>Bacillota</taxon>
        <taxon>Clostridia</taxon>
        <taxon>Lachnospirales</taxon>
        <taxon>Lachnospiraceae</taxon>
        <taxon>Agathobacter</taxon>
    </lineage>
</organism>
<evidence type="ECO:0000256" key="1">
    <source>
        <dbReference type="ARBA" id="ARBA00003283"/>
    </source>
</evidence>
<protein>
    <submittedName>
        <fullName evidence="9">Tyrosine recombinase XerD</fullName>
    </submittedName>
</protein>
<evidence type="ECO:0000256" key="5">
    <source>
        <dbReference type="ARBA" id="ARBA00023172"/>
    </source>
</evidence>
<dbReference type="InterPro" id="IPR044068">
    <property type="entry name" value="CB"/>
</dbReference>
<dbReference type="Gene3D" id="1.10.150.130">
    <property type="match status" value="1"/>
</dbReference>
<dbReference type="SUPFAM" id="SSF56349">
    <property type="entry name" value="DNA breaking-rejoining enzymes"/>
    <property type="match status" value="1"/>
</dbReference>
<evidence type="ECO:0000256" key="3">
    <source>
        <dbReference type="ARBA" id="ARBA00022908"/>
    </source>
</evidence>
<comment type="function">
    <text evidence="1">Site-specific tyrosine recombinase, which acts by catalyzing the cutting and rejoining of the recombining DNA molecules.</text>
</comment>
<dbReference type="PROSITE" id="PS51900">
    <property type="entry name" value="CB"/>
    <property type="match status" value="1"/>
</dbReference>
<accession>A0A174L5R5</accession>
<evidence type="ECO:0000256" key="6">
    <source>
        <dbReference type="PROSITE-ProRule" id="PRU01248"/>
    </source>
</evidence>
<dbReference type="InterPro" id="IPR010998">
    <property type="entry name" value="Integrase_recombinase_N"/>
</dbReference>
<dbReference type="RefSeq" id="WP_055274278.1">
    <property type="nucleotide sequence ID" value="NZ_CZAJ01000021.1"/>
</dbReference>
<evidence type="ECO:0000313" key="9">
    <source>
        <dbReference type="EMBL" id="CUP19552.1"/>
    </source>
</evidence>
<dbReference type="Pfam" id="PF00589">
    <property type="entry name" value="Phage_integrase"/>
    <property type="match status" value="1"/>
</dbReference>
<feature type="domain" description="Tyr recombinase" evidence="7">
    <location>
        <begin position="106"/>
        <end position="296"/>
    </location>
</feature>
<reference evidence="9 10" key="1">
    <citation type="submission" date="2015-09" db="EMBL/GenBank/DDBJ databases">
        <authorList>
            <consortium name="Pathogen Informatics"/>
        </authorList>
    </citation>
    <scope>NUCLEOTIDE SEQUENCE [LARGE SCALE GENOMIC DNA]</scope>
    <source>
        <strain evidence="9 10">2789STDY5834884</strain>
    </source>
</reference>
<dbReference type="PROSITE" id="PS51898">
    <property type="entry name" value="TYR_RECOMBINASE"/>
    <property type="match status" value="1"/>
</dbReference>
<dbReference type="InterPro" id="IPR004107">
    <property type="entry name" value="Integrase_SAM-like_N"/>
</dbReference>
<dbReference type="GO" id="GO:0003677">
    <property type="term" value="F:DNA binding"/>
    <property type="evidence" value="ECO:0007669"/>
    <property type="project" value="UniProtKB-UniRule"/>
</dbReference>
<evidence type="ECO:0000259" key="7">
    <source>
        <dbReference type="PROSITE" id="PS51898"/>
    </source>
</evidence>
<keyword evidence="5" id="KW-0233">DNA recombination</keyword>
<dbReference type="Pfam" id="PF02899">
    <property type="entry name" value="Phage_int_SAM_1"/>
    <property type="match status" value="1"/>
</dbReference>
<dbReference type="InterPro" id="IPR013762">
    <property type="entry name" value="Integrase-like_cat_sf"/>
</dbReference>
<evidence type="ECO:0000256" key="4">
    <source>
        <dbReference type="ARBA" id="ARBA00023125"/>
    </source>
</evidence>
<dbReference type="PANTHER" id="PTHR30349">
    <property type="entry name" value="PHAGE INTEGRASE-RELATED"/>
    <property type="match status" value="1"/>
</dbReference>
<keyword evidence="3" id="KW-0229">DNA integration</keyword>
<name>A0A174L5R5_9FIRM</name>
<dbReference type="PANTHER" id="PTHR30349:SF41">
    <property type="entry name" value="INTEGRASE_RECOMBINASE PROTEIN MJ0367-RELATED"/>
    <property type="match status" value="1"/>
</dbReference>
<dbReference type="InterPro" id="IPR002104">
    <property type="entry name" value="Integrase_catalytic"/>
</dbReference>
<dbReference type="InterPro" id="IPR050090">
    <property type="entry name" value="Tyrosine_recombinase_XerCD"/>
</dbReference>
<dbReference type="AlphaFoldDB" id="A0A174L5R5"/>
<dbReference type="Gene3D" id="1.10.443.10">
    <property type="entry name" value="Intergrase catalytic core"/>
    <property type="match status" value="1"/>
</dbReference>